<organism evidence="1 2">
    <name type="scientific">Fructilactobacillus ixorae</name>
    <dbReference type="NCBI Taxonomy" id="1750535"/>
    <lineage>
        <taxon>Bacteria</taxon>
        <taxon>Bacillati</taxon>
        <taxon>Bacillota</taxon>
        <taxon>Bacilli</taxon>
        <taxon>Lactobacillales</taxon>
        <taxon>Lactobacillaceae</taxon>
        <taxon>Fructilactobacillus</taxon>
    </lineage>
</organism>
<dbReference type="EMBL" id="CP097479">
    <property type="protein sequence ID" value="USS94016.1"/>
    <property type="molecule type" value="Genomic_DNA"/>
</dbReference>
<accession>A0ABY5C6G0</accession>
<evidence type="ECO:0000313" key="2">
    <source>
        <dbReference type="Proteomes" id="UP001057532"/>
    </source>
</evidence>
<geneLocation type="plasmid" evidence="1 2">
    <name>punnamed</name>
</geneLocation>
<proteinExistence type="predicted"/>
<protein>
    <submittedName>
        <fullName evidence="1">XkdX family protein</fullName>
    </submittedName>
</protein>
<name>A0ABY5C6G0_9LACO</name>
<gene>
    <name evidence="1" type="ORF">M8332_06935</name>
</gene>
<dbReference type="InterPro" id="IPR010022">
    <property type="entry name" value="XkdX"/>
</dbReference>
<dbReference type="Proteomes" id="UP001057532">
    <property type="component" value="Plasmid punnamed"/>
</dbReference>
<evidence type="ECO:0000313" key="1">
    <source>
        <dbReference type="EMBL" id="USS94016.1"/>
    </source>
</evidence>
<keyword evidence="1" id="KW-0614">Plasmid</keyword>
<keyword evidence="2" id="KW-1185">Reference proteome</keyword>
<dbReference type="Pfam" id="PF09693">
    <property type="entry name" value="Phage_XkdX"/>
    <property type="match status" value="1"/>
</dbReference>
<sequence>MVTHADWVKQIKWLYDENLYSKHEVAKVVQYEYINQDDFKTITGEDYNEFEKDDKDDQA</sequence>
<dbReference type="RefSeq" id="WP_252780905.1">
    <property type="nucleotide sequence ID" value="NZ_CP097479.1"/>
</dbReference>
<reference evidence="1" key="1">
    <citation type="submission" date="2022-05" db="EMBL/GenBank/DDBJ databases">
        <authorList>
            <person name="Oliphant S.A."/>
            <person name="Watson-Haigh N.S."/>
            <person name="Sumby K.M."/>
            <person name="Gardner J.M."/>
            <person name="Jiranek V."/>
        </authorList>
    </citation>
    <scope>NUCLEOTIDE SEQUENCE</scope>
    <source>
        <strain evidence="1">Ru20-1</strain>
        <plasmid evidence="1">punnamed</plasmid>
    </source>
</reference>